<protein>
    <recommendedName>
        <fullName evidence="1">Bacterial virulence domain-containing protein</fullName>
    </recommendedName>
</protein>
<gene>
    <name evidence="2" type="ORF">GCM10009115_23970</name>
</gene>
<reference evidence="3" key="1">
    <citation type="journal article" date="2019" name="Int. J. Syst. Evol. Microbiol.">
        <title>The Global Catalogue of Microorganisms (GCM) 10K type strain sequencing project: providing services to taxonomists for standard genome sequencing and annotation.</title>
        <authorList>
            <consortium name="The Broad Institute Genomics Platform"/>
            <consortium name="The Broad Institute Genome Sequencing Center for Infectious Disease"/>
            <person name="Wu L."/>
            <person name="Ma J."/>
        </authorList>
    </citation>
    <scope>NUCLEOTIDE SEQUENCE [LARGE SCALE GENOMIC DNA]</scope>
    <source>
        <strain evidence="3">JCM 15910</strain>
    </source>
</reference>
<dbReference type="InterPro" id="IPR029058">
    <property type="entry name" value="AB_hydrolase_fold"/>
</dbReference>
<comment type="caution">
    <text evidence="2">The sequence shown here is derived from an EMBL/GenBank/DDBJ whole genome shotgun (WGS) entry which is preliminary data.</text>
</comment>
<dbReference type="InterPro" id="IPR010333">
    <property type="entry name" value="VirJ"/>
</dbReference>
<dbReference type="SUPFAM" id="SSF53474">
    <property type="entry name" value="alpha/beta-Hydrolases"/>
    <property type="match status" value="1"/>
</dbReference>
<evidence type="ECO:0000259" key="1">
    <source>
        <dbReference type="Pfam" id="PF06057"/>
    </source>
</evidence>
<sequence>MLLLALLGAGLCYVHLGYYRHTTFHDLPAAGAGPQRPALVMLSGDMGDRVGMTPKVAARLHARGYAIVTVNSLSFFAPGRSATETGALIAGAMRRAMALGRTGHVVLIGQSFGADMLHAGLAELPAAARAPIRAVVLVVPGRDIVFRASPVELAGLETPDALALPTASRLTWVPVTCIHGAKEANSLCPELTLPNVRRVALPGGHRLDFDDAALTAAILPAVTQAKDIRS</sequence>
<dbReference type="Pfam" id="PF06057">
    <property type="entry name" value="VirJ"/>
    <property type="match status" value="1"/>
</dbReference>
<organism evidence="2 3">
    <name type="scientific">Sphingopyxis soli</name>
    <dbReference type="NCBI Taxonomy" id="592051"/>
    <lineage>
        <taxon>Bacteria</taxon>
        <taxon>Pseudomonadati</taxon>
        <taxon>Pseudomonadota</taxon>
        <taxon>Alphaproteobacteria</taxon>
        <taxon>Sphingomonadales</taxon>
        <taxon>Sphingomonadaceae</taxon>
        <taxon>Sphingopyxis</taxon>
    </lineage>
</organism>
<dbReference type="Proteomes" id="UP001500738">
    <property type="component" value="Unassembled WGS sequence"/>
</dbReference>
<name>A0ABP3XIJ6_9SPHN</name>
<evidence type="ECO:0000313" key="2">
    <source>
        <dbReference type="EMBL" id="GAA0865437.1"/>
    </source>
</evidence>
<evidence type="ECO:0000313" key="3">
    <source>
        <dbReference type="Proteomes" id="UP001500738"/>
    </source>
</evidence>
<keyword evidence="3" id="KW-1185">Reference proteome</keyword>
<proteinExistence type="predicted"/>
<feature type="domain" description="Bacterial virulence" evidence="1">
    <location>
        <begin position="40"/>
        <end position="224"/>
    </location>
</feature>
<accession>A0ABP3XIJ6</accession>
<dbReference type="EMBL" id="BAAAFE010000008">
    <property type="protein sequence ID" value="GAA0865437.1"/>
    <property type="molecule type" value="Genomic_DNA"/>
</dbReference>
<dbReference type="Gene3D" id="3.40.50.1820">
    <property type="entry name" value="alpha/beta hydrolase"/>
    <property type="match status" value="1"/>
</dbReference>